<dbReference type="AlphaFoldDB" id="A0A4Y2F219"/>
<keyword evidence="3" id="KW-1185">Reference proteome</keyword>
<accession>A0A4Y2F219</accession>
<evidence type="ECO:0000313" key="2">
    <source>
        <dbReference type="EMBL" id="GBM34559.1"/>
    </source>
</evidence>
<dbReference type="PANTHER" id="PTHR46599">
    <property type="entry name" value="PIGGYBAC TRANSPOSABLE ELEMENT-DERIVED PROTEIN 4"/>
    <property type="match status" value="1"/>
</dbReference>
<organism evidence="2 3">
    <name type="scientific">Araneus ventricosus</name>
    <name type="common">Orbweaver spider</name>
    <name type="synonym">Epeira ventricosa</name>
    <dbReference type="NCBI Taxonomy" id="182803"/>
    <lineage>
        <taxon>Eukaryota</taxon>
        <taxon>Metazoa</taxon>
        <taxon>Ecdysozoa</taxon>
        <taxon>Arthropoda</taxon>
        <taxon>Chelicerata</taxon>
        <taxon>Arachnida</taxon>
        <taxon>Araneae</taxon>
        <taxon>Araneomorphae</taxon>
        <taxon>Entelegynae</taxon>
        <taxon>Araneoidea</taxon>
        <taxon>Araneidae</taxon>
        <taxon>Araneus</taxon>
    </lineage>
</organism>
<evidence type="ECO:0000313" key="3">
    <source>
        <dbReference type="Proteomes" id="UP000499080"/>
    </source>
</evidence>
<name>A0A4Y2F219_ARAVE</name>
<dbReference type="Pfam" id="PF13843">
    <property type="entry name" value="DDE_Tnp_1_7"/>
    <property type="match status" value="1"/>
</dbReference>
<evidence type="ECO:0000259" key="1">
    <source>
        <dbReference type="Pfam" id="PF13843"/>
    </source>
</evidence>
<dbReference type="EMBL" id="BGPR01000763">
    <property type="protein sequence ID" value="GBM34559.1"/>
    <property type="molecule type" value="Genomic_DNA"/>
</dbReference>
<dbReference type="PANTHER" id="PTHR46599:SF3">
    <property type="entry name" value="PIGGYBAC TRANSPOSABLE ELEMENT-DERIVED PROTEIN 4"/>
    <property type="match status" value="1"/>
</dbReference>
<sequence>MKMFCLCPSDPRLRGYTYNFALYIGKDIYDVSHIPGTADLTMSEKVVVFLLENILDEGREVILDHWYLSARLVQFLLTRNTYATGTIQLNRGVPKELAEIELSERQSCFVRQGDMLLVRFRDRRDVYVLTTKLSATFVEKTQRRS</sequence>
<protein>
    <recommendedName>
        <fullName evidence="1">PiggyBac transposable element-derived protein domain-containing protein</fullName>
    </recommendedName>
</protein>
<feature type="domain" description="PiggyBac transposable element-derived protein" evidence="1">
    <location>
        <begin position="3"/>
        <end position="143"/>
    </location>
</feature>
<reference evidence="2 3" key="1">
    <citation type="journal article" date="2019" name="Sci. Rep.">
        <title>Orb-weaving spider Araneus ventricosus genome elucidates the spidroin gene catalogue.</title>
        <authorList>
            <person name="Kono N."/>
            <person name="Nakamura H."/>
            <person name="Ohtoshi R."/>
            <person name="Moran D.A.P."/>
            <person name="Shinohara A."/>
            <person name="Yoshida Y."/>
            <person name="Fujiwara M."/>
            <person name="Mori M."/>
            <person name="Tomita M."/>
            <person name="Arakawa K."/>
        </authorList>
    </citation>
    <scope>NUCLEOTIDE SEQUENCE [LARGE SCALE GENOMIC DNA]</scope>
</reference>
<dbReference type="InterPro" id="IPR029526">
    <property type="entry name" value="PGBD"/>
</dbReference>
<gene>
    <name evidence="2" type="ORF">AVEN_77524_1</name>
</gene>
<proteinExistence type="predicted"/>
<dbReference type="Proteomes" id="UP000499080">
    <property type="component" value="Unassembled WGS sequence"/>
</dbReference>
<comment type="caution">
    <text evidence="2">The sequence shown here is derived from an EMBL/GenBank/DDBJ whole genome shotgun (WGS) entry which is preliminary data.</text>
</comment>
<dbReference type="OrthoDB" id="6409715at2759"/>